<evidence type="ECO:0000313" key="2">
    <source>
        <dbReference type="Proteomes" id="UP000266669"/>
    </source>
</evidence>
<evidence type="ECO:0000313" key="1">
    <source>
        <dbReference type="EMBL" id="RHX85965.1"/>
    </source>
</evidence>
<organism evidence="1 2">
    <name type="scientific">Leptospira stimsonii</name>
    <dbReference type="NCBI Taxonomy" id="2202203"/>
    <lineage>
        <taxon>Bacteria</taxon>
        <taxon>Pseudomonadati</taxon>
        <taxon>Spirochaetota</taxon>
        <taxon>Spirochaetia</taxon>
        <taxon>Leptospirales</taxon>
        <taxon>Leptospiraceae</taxon>
        <taxon>Leptospira</taxon>
    </lineage>
</organism>
<dbReference type="Proteomes" id="UP000266669">
    <property type="component" value="Unassembled WGS sequence"/>
</dbReference>
<dbReference type="EMBL" id="QHCS01000002">
    <property type="protein sequence ID" value="RHX85965.1"/>
    <property type="molecule type" value="Genomic_DNA"/>
</dbReference>
<proteinExistence type="predicted"/>
<comment type="caution">
    <text evidence="1">The sequence shown here is derived from an EMBL/GenBank/DDBJ whole genome shotgun (WGS) entry which is preliminary data.</text>
</comment>
<sequence length="125" mass="15109">MSGEIYETTPKDRKQKTDRRQIRYPFGKRESTCFILKKSNFTLSYKFIGRIRKKAPNRKRDFFKNRSRIKKLNRDKNRSSGSAFQRRKMSPIRCTIFNFFYIPTLPIVYTKNFGRISVISKFFLE</sequence>
<accession>A0A8B6RYC5</accession>
<gene>
    <name evidence="1" type="ORF">DLM78_08740</name>
</gene>
<protein>
    <submittedName>
        <fullName evidence="1">Uncharacterized protein</fullName>
    </submittedName>
</protein>
<reference evidence="2" key="1">
    <citation type="submission" date="2018-05" db="EMBL/GenBank/DDBJ databases">
        <title>Leptospira yasudae sp. nov. and Leptospira stimsonii sp. nov., two pathogenic species of the genus Leptospira isolated from environmental sources.</title>
        <authorList>
            <person name="Casanovas-Massana A."/>
            <person name="Hamond C."/>
            <person name="Santos L.A."/>
            <person name="Hacker K.P."/>
            <person name="Balassiano I."/>
            <person name="Medeiros M.A."/>
            <person name="Reis M.G."/>
            <person name="Ko A.I."/>
            <person name="Wunder E.A."/>
        </authorList>
    </citation>
    <scope>NUCLEOTIDE SEQUENCE [LARGE SCALE GENOMIC DNA]</scope>
    <source>
        <strain evidence="2">AMB6-RJ</strain>
    </source>
</reference>
<name>A0A8B6RYC5_9LEPT</name>
<dbReference type="AlphaFoldDB" id="A0A8B6RYC5"/>